<dbReference type="PRINTS" id="PR00332">
    <property type="entry name" value="HISTRIAD"/>
</dbReference>
<dbReference type="RefSeq" id="WP_249282668.1">
    <property type="nucleotide sequence ID" value="NZ_JACRST010000007.1"/>
</dbReference>
<proteinExistence type="predicted"/>
<keyword evidence="6" id="KW-1185">Reference proteome</keyword>
<dbReference type="EMBL" id="JACRST010000007">
    <property type="protein sequence ID" value="MBC8546590.1"/>
    <property type="molecule type" value="Genomic_DNA"/>
</dbReference>
<reference evidence="5" key="1">
    <citation type="submission" date="2020-08" db="EMBL/GenBank/DDBJ databases">
        <title>Genome public.</title>
        <authorList>
            <person name="Liu C."/>
            <person name="Sun Q."/>
        </authorList>
    </citation>
    <scope>NUCLEOTIDE SEQUENCE</scope>
    <source>
        <strain evidence="5">NSJ-31</strain>
    </source>
</reference>
<dbReference type="PROSITE" id="PS51084">
    <property type="entry name" value="HIT_2"/>
    <property type="match status" value="1"/>
</dbReference>
<gene>
    <name evidence="5" type="ORF">H8711_06530</name>
</gene>
<protein>
    <submittedName>
        <fullName evidence="5">Histidine triad nucleotide-binding protein</fullName>
    </submittedName>
</protein>
<name>A0A926I4N6_9FIRM</name>
<dbReference type="InterPro" id="IPR019808">
    <property type="entry name" value="Histidine_triad_CS"/>
</dbReference>
<dbReference type="InterPro" id="IPR011146">
    <property type="entry name" value="HIT-like"/>
</dbReference>
<dbReference type="AlphaFoldDB" id="A0A926I4N6"/>
<comment type="caution">
    <text evidence="5">The sequence shown here is derived from an EMBL/GenBank/DDBJ whole genome shotgun (WGS) entry which is preliminary data.</text>
</comment>
<dbReference type="GO" id="GO:0003824">
    <property type="term" value="F:catalytic activity"/>
    <property type="evidence" value="ECO:0007669"/>
    <property type="project" value="InterPro"/>
</dbReference>
<dbReference type="Pfam" id="PF01230">
    <property type="entry name" value="HIT"/>
    <property type="match status" value="1"/>
</dbReference>
<dbReference type="Proteomes" id="UP000653127">
    <property type="component" value="Unassembled WGS sequence"/>
</dbReference>
<evidence type="ECO:0000256" key="2">
    <source>
        <dbReference type="PIRSR" id="PIRSR601310-3"/>
    </source>
</evidence>
<evidence type="ECO:0000259" key="4">
    <source>
        <dbReference type="PROSITE" id="PS51084"/>
    </source>
</evidence>
<dbReference type="CDD" id="cd01276">
    <property type="entry name" value="PKCI_related"/>
    <property type="match status" value="1"/>
</dbReference>
<dbReference type="PROSITE" id="PS00892">
    <property type="entry name" value="HIT_1"/>
    <property type="match status" value="1"/>
</dbReference>
<feature type="short sequence motif" description="Histidine triad motif" evidence="2 3">
    <location>
        <begin position="96"/>
        <end position="100"/>
    </location>
</feature>
<evidence type="ECO:0000256" key="3">
    <source>
        <dbReference type="PROSITE-ProRule" id="PRU00464"/>
    </source>
</evidence>
<organism evidence="5 6">
    <name type="scientific">Ligaoa zhengdingensis</name>
    <dbReference type="NCBI Taxonomy" id="2763658"/>
    <lineage>
        <taxon>Bacteria</taxon>
        <taxon>Bacillati</taxon>
        <taxon>Bacillota</taxon>
        <taxon>Clostridia</taxon>
        <taxon>Eubacteriales</taxon>
        <taxon>Oscillospiraceae</taxon>
        <taxon>Ligaoa</taxon>
    </lineage>
</organism>
<feature type="active site" description="Tele-AMP-histidine intermediate" evidence="1">
    <location>
        <position position="98"/>
    </location>
</feature>
<dbReference type="SUPFAM" id="SSF54197">
    <property type="entry name" value="HIT-like"/>
    <property type="match status" value="1"/>
</dbReference>
<evidence type="ECO:0000313" key="6">
    <source>
        <dbReference type="Proteomes" id="UP000653127"/>
    </source>
</evidence>
<dbReference type="PANTHER" id="PTHR23089">
    <property type="entry name" value="HISTIDINE TRIAD HIT PROTEIN"/>
    <property type="match status" value="1"/>
</dbReference>
<dbReference type="Gene3D" id="3.30.428.10">
    <property type="entry name" value="HIT-like"/>
    <property type="match status" value="1"/>
</dbReference>
<feature type="domain" description="HIT" evidence="4">
    <location>
        <begin position="4"/>
        <end position="112"/>
    </location>
</feature>
<dbReference type="InterPro" id="IPR001310">
    <property type="entry name" value="Histidine_triad_HIT"/>
</dbReference>
<evidence type="ECO:0000256" key="1">
    <source>
        <dbReference type="PIRSR" id="PIRSR601310-1"/>
    </source>
</evidence>
<sequence>MDCLFCKIAAGEIPSKKLYEDDQVLAFYDIDPQAPVHFLVIPKQHIPSADALTGENSAVVAHVFEVVAKLAAELGLKNGYRVVNNCGADGGQTVGHLHFHVLGGVAMGWPPFPQNDPKD</sequence>
<dbReference type="InterPro" id="IPR036265">
    <property type="entry name" value="HIT-like_sf"/>
</dbReference>
<evidence type="ECO:0000313" key="5">
    <source>
        <dbReference type="EMBL" id="MBC8546590.1"/>
    </source>
</evidence>
<accession>A0A926I4N6</accession>